<comment type="caution">
    <text evidence="2">The sequence shown here is derived from an EMBL/GenBank/DDBJ whole genome shotgun (WGS) entry which is preliminary data.</text>
</comment>
<dbReference type="Proteomes" id="UP001580928">
    <property type="component" value="Unassembled WGS sequence"/>
</dbReference>
<proteinExistence type="predicted"/>
<keyword evidence="3" id="KW-1185">Reference proteome</keyword>
<evidence type="ECO:0000313" key="3">
    <source>
        <dbReference type="Proteomes" id="UP001580928"/>
    </source>
</evidence>
<evidence type="ECO:0000313" key="2">
    <source>
        <dbReference type="EMBL" id="MFB5945583.1"/>
    </source>
</evidence>
<protein>
    <submittedName>
        <fullName evidence="2">Alkylphosphonate utilization protein</fullName>
    </submittedName>
</protein>
<organism evidence="2 3">
    <name type="scientific">Albibacterium profundi</name>
    <dbReference type="NCBI Taxonomy" id="3134906"/>
    <lineage>
        <taxon>Bacteria</taxon>
        <taxon>Pseudomonadati</taxon>
        <taxon>Bacteroidota</taxon>
        <taxon>Sphingobacteriia</taxon>
        <taxon>Sphingobacteriales</taxon>
        <taxon>Sphingobacteriaceae</taxon>
        <taxon>Albibacterium</taxon>
    </lineage>
</organism>
<dbReference type="RefSeq" id="WP_375557118.1">
    <property type="nucleotide sequence ID" value="NZ_JBBVGT010000002.1"/>
</dbReference>
<evidence type="ECO:0000259" key="1">
    <source>
        <dbReference type="Pfam" id="PF03831"/>
    </source>
</evidence>
<dbReference type="SUPFAM" id="SSF82057">
    <property type="entry name" value="Prokaryotic SH3-related domain"/>
    <property type="match status" value="1"/>
</dbReference>
<gene>
    <name evidence="2" type="ORF">WKR92_07040</name>
</gene>
<dbReference type="Pfam" id="PF03831">
    <property type="entry name" value="YjdM"/>
    <property type="match status" value="1"/>
</dbReference>
<reference evidence="2 3" key="1">
    <citation type="submission" date="2024-04" db="EMBL/GenBank/DDBJ databases">
        <title>Albibacterium profundi sp. nov., isolated from sediment of the Challenger Deep of Mariana Trench.</title>
        <authorList>
            <person name="Wang Y."/>
        </authorList>
    </citation>
    <scope>NUCLEOTIDE SEQUENCE [LARGE SCALE GENOMIC DNA]</scope>
    <source>
        <strain evidence="2 3">RHL897</strain>
    </source>
</reference>
<name>A0ABV5CDF0_9SPHI</name>
<dbReference type="EMBL" id="JBBVGT010000002">
    <property type="protein sequence ID" value="MFB5945583.1"/>
    <property type="molecule type" value="Genomic_DNA"/>
</dbReference>
<feature type="domain" description="Protein YjdM C-terminal" evidence="1">
    <location>
        <begin position="3"/>
        <end position="69"/>
    </location>
</feature>
<dbReference type="InterPro" id="IPR013988">
    <property type="entry name" value="YjdM_C"/>
</dbReference>
<sequence length="69" mass="7735">MEVKDSNGNPLNDGDTVVTIKSLKVKGSSLTIKKGTVIKNIRLTDDEDEVDCKVDKMKVVLRTEFLRKK</sequence>
<dbReference type="Gene3D" id="2.30.30.40">
    <property type="entry name" value="SH3 Domains"/>
    <property type="match status" value="1"/>
</dbReference>
<accession>A0ABV5CDF0</accession>